<dbReference type="PANTHER" id="PTHR36931">
    <property type="entry name" value="UPF0153 PROTEIN YEIW"/>
    <property type="match status" value="1"/>
</dbReference>
<evidence type="ECO:0000313" key="2">
    <source>
        <dbReference type="Proteomes" id="UP000239772"/>
    </source>
</evidence>
<sequence length="169" mass="18421">MRSCGSCTLCCKVLRVEALDKPAGAWCPSCRKGIGCEIYETRPGECRTFGCLWLADEQFPAEMKPERSKIVIALESGGGRVGVYVDPDTPTAWKRPETYAMLKRMAAVQAGRRGQVIVFIRDRAIAVLPDRDEDLGAANVAGKAIHYRQNMMTGRIEVEVTDSAAAPAA</sequence>
<organism evidence="1 2">
    <name type="scientific">Alsobacter soli</name>
    <dbReference type="NCBI Taxonomy" id="2109933"/>
    <lineage>
        <taxon>Bacteria</taxon>
        <taxon>Pseudomonadati</taxon>
        <taxon>Pseudomonadota</taxon>
        <taxon>Alphaproteobacteria</taxon>
        <taxon>Hyphomicrobiales</taxon>
        <taxon>Alsobacteraceae</taxon>
        <taxon>Alsobacter</taxon>
    </lineage>
</organism>
<dbReference type="OrthoDB" id="7202843at2"/>
<gene>
    <name evidence="1" type="ORF">SLNSH_22430</name>
</gene>
<dbReference type="InterPro" id="IPR052572">
    <property type="entry name" value="UPF0153_domain"/>
</dbReference>
<dbReference type="EMBL" id="PVZS01000039">
    <property type="protein sequence ID" value="PSC02742.1"/>
    <property type="molecule type" value="Genomic_DNA"/>
</dbReference>
<dbReference type="RefSeq" id="WP_106340192.1">
    <property type="nucleotide sequence ID" value="NZ_PVZS01000039.1"/>
</dbReference>
<evidence type="ECO:0008006" key="3">
    <source>
        <dbReference type="Google" id="ProtNLM"/>
    </source>
</evidence>
<reference evidence="2" key="1">
    <citation type="submission" date="2018-03" db="EMBL/GenBank/DDBJ databases">
        <authorList>
            <person name="Sun L."/>
            <person name="Liu H."/>
            <person name="Chen W."/>
            <person name="Huang K."/>
            <person name="Liu W."/>
            <person name="Gao X."/>
        </authorList>
    </citation>
    <scope>NUCLEOTIDE SEQUENCE [LARGE SCALE GENOMIC DNA]</scope>
    <source>
        <strain evidence="2">SH9</strain>
    </source>
</reference>
<dbReference type="AlphaFoldDB" id="A0A2T1HM76"/>
<comment type="caution">
    <text evidence="1">The sequence shown here is derived from an EMBL/GenBank/DDBJ whole genome shotgun (WGS) entry which is preliminary data.</text>
</comment>
<dbReference type="Proteomes" id="UP000239772">
    <property type="component" value="Unassembled WGS sequence"/>
</dbReference>
<name>A0A2T1HM76_9HYPH</name>
<protein>
    <recommendedName>
        <fullName evidence="3">Zinc/iron-chelating domain-containing protein</fullName>
    </recommendedName>
</protein>
<proteinExistence type="predicted"/>
<keyword evidence="2" id="KW-1185">Reference proteome</keyword>
<dbReference type="PANTHER" id="PTHR36931:SF1">
    <property type="entry name" value="UPF0153 PROTEIN YEIW"/>
    <property type="match status" value="1"/>
</dbReference>
<evidence type="ECO:0000313" key="1">
    <source>
        <dbReference type="EMBL" id="PSC02742.1"/>
    </source>
</evidence>
<accession>A0A2T1HM76</accession>